<reference evidence="3" key="1">
    <citation type="journal article" date="2023" name="Int. J. Syst. Evol. Microbiol.">
        <title>Mesoterricola silvestris gen. nov., sp. nov., Mesoterricola sediminis sp. nov., Geothrix oryzae sp. nov., Geothrix edaphica sp. nov., Geothrix rubra sp. nov., and Geothrix limicola sp. nov., six novel members of Acidobacteriota isolated from soils.</title>
        <authorList>
            <person name="Itoh H."/>
            <person name="Sugisawa Y."/>
            <person name="Mise K."/>
            <person name="Xu Z."/>
            <person name="Kuniyasu M."/>
            <person name="Ushijima N."/>
            <person name="Kawano K."/>
            <person name="Kobayashi E."/>
            <person name="Shiratori Y."/>
            <person name="Masuda Y."/>
            <person name="Senoo K."/>
        </authorList>
    </citation>
    <scope>NUCLEOTIDE SEQUENCE [LARGE SCALE GENOMIC DNA]</scope>
    <source>
        <strain evidence="3">W79</strain>
    </source>
</reference>
<keyword evidence="3" id="KW-1185">Reference proteome</keyword>
<protein>
    <submittedName>
        <fullName evidence="2">Uncharacterized protein</fullName>
    </submittedName>
</protein>
<dbReference type="RefSeq" id="WP_316414274.1">
    <property type="nucleotide sequence ID" value="NZ_AP027080.1"/>
</dbReference>
<evidence type="ECO:0000313" key="3">
    <source>
        <dbReference type="Proteomes" id="UP001238179"/>
    </source>
</evidence>
<proteinExistence type="predicted"/>
<evidence type="ECO:0000313" key="2">
    <source>
        <dbReference type="EMBL" id="BDU71385.1"/>
    </source>
</evidence>
<evidence type="ECO:0000256" key="1">
    <source>
        <dbReference type="SAM" id="Phobius"/>
    </source>
</evidence>
<organism evidence="2 3">
    <name type="scientific">Mesoterricola silvestris</name>
    <dbReference type="NCBI Taxonomy" id="2927979"/>
    <lineage>
        <taxon>Bacteria</taxon>
        <taxon>Pseudomonadati</taxon>
        <taxon>Acidobacteriota</taxon>
        <taxon>Holophagae</taxon>
        <taxon>Holophagales</taxon>
        <taxon>Holophagaceae</taxon>
        <taxon>Mesoterricola</taxon>
    </lineage>
</organism>
<gene>
    <name evidence="2" type="ORF">METEAL_05590</name>
</gene>
<feature type="transmembrane region" description="Helical" evidence="1">
    <location>
        <begin position="75"/>
        <end position="94"/>
    </location>
</feature>
<accession>A0AA48GNR0</accession>
<dbReference type="KEGG" id="msil:METEAL_05590"/>
<keyword evidence="1" id="KW-1133">Transmembrane helix</keyword>
<sequence>MLFYISLYVLAAILLFQGTQLLGELSEPREALPSEVRPASPWAARWGGFLVTYGAAMILTGILSHGYDWFQGSLGLLRGFGVAIETLFGLWLVFGRKVDYTPAPGAPAPAHH</sequence>
<dbReference type="EMBL" id="AP027080">
    <property type="protein sequence ID" value="BDU71385.1"/>
    <property type="molecule type" value="Genomic_DNA"/>
</dbReference>
<keyword evidence="1" id="KW-0472">Membrane</keyword>
<dbReference type="AlphaFoldDB" id="A0AA48GNR0"/>
<name>A0AA48GNR0_9BACT</name>
<dbReference type="Proteomes" id="UP001238179">
    <property type="component" value="Chromosome"/>
</dbReference>
<keyword evidence="1" id="KW-0812">Transmembrane</keyword>
<feature type="transmembrane region" description="Helical" evidence="1">
    <location>
        <begin position="45"/>
        <end position="63"/>
    </location>
</feature>